<dbReference type="GO" id="GO:0006897">
    <property type="term" value="P:endocytosis"/>
    <property type="evidence" value="ECO:0007669"/>
    <property type="project" value="TreeGrafter"/>
</dbReference>
<keyword evidence="3" id="KW-0862">Zinc</keyword>
<evidence type="ECO:0000313" key="6">
    <source>
        <dbReference type="EMBL" id="EKM56454.1"/>
    </source>
</evidence>
<feature type="domain" description="ZZ-type" evidence="5">
    <location>
        <begin position="71"/>
        <end position="127"/>
    </location>
</feature>
<keyword evidence="2 4" id="KW-0863">Zinc-finger</keyword>
<dbReference type="SUPFAM" id="SSF57850">
    <property type="entry name" value="RING/U-box"/>
    <property type="match status" value="4"/>
</dbReference>
<dbReference type="InterPro" id="IPR043145">
    <property type="entry name" value="Znf_ZZ_sf"/>
</dbReference>
<dbReference type="STRING" id="650164.K5WBV0"/>
<dbReference type="AlphaFoldDB" id="K5WBV0"/>
<gene>
    <name evidence="6" type="ORF">PHACADRAFT_92806</name>
</gene>
<dbReference type="GO" id="GO:0005737">
    <property type="term" value="C:cytoplasm"/>
    <property type="evidence" value="ECO:0007669"/>
    <property type="project" value="TreeGrafter"/>
</dbReference>
<evidence type="ECO:0000256" key="3">
    <source>
        <dbReference type="ARBA" id="ARBA00022833"/>
    </source>
</evidence>
<dbReference type="SMART" id="SM00291">
    <property type="entry name" value="ZnF_ZZ"/>
    <property type="match status" value="3"/>
</dbReference>
<sequence length="328" mass="37472">HRGIICRACEEPIFGVRHKCIECSDFDLCKACISLVPIRSQHEHTHTFFPIEYPWDQRPFFEVSTVSCEVYPDIECDGCGQHPVFGVLYRCSSCDEFDFCSACFNSAEERSEHDISHDFFPIQTSLEHGPASSSDHEGTTDKTSCDGCQRRIYRIRHRCLECTGFSLCRLCISSVRRRSEHDPKHRFFPIEYPWDAGAFDAVYATLDATRCRGCNLGTSAAQHRCLSCLDFVFCMWCISDPDVRAQHDLTHPFFPYTTHFEDLDAIYEARRQQFATYKDTPLLADSNSESDGSTDSVSVSLAPQNIYTYIMLISSRASLQMNLCRCVQ</sequence>
<organism evidence="6 7">
    <name type="scientific">Phanerochaete carnosa (strain HHB-10118-sp)</name>
    <name type="common">White-rot fungus</name>
    <name type="synonym">Peniophora carnosa</name>
    <dbReference type="NCBI Taxonomy" id="650164"/>
    <lineage>
        <taxon>Eukaryota</taxon>
        <taxon>Fungi</taxon>
        <taxon>Dikarya</taxon>
        <taxon>Basidiomycota</taxon>
        <taxon>Agaricomycotina</taxon>
        <taxon>Agaricomycetes</taxon>
        <taxon>Polyporales</taxon>
        <taxon>Phanerochaetaceae</taxon>
        <taxon>Phanerochaete</taxon>
    </lineage>
</organism>
<dbReference type="OrthoDB" id="661148at2759"/>
<evidence type="ECO:0000256" key="2">
    <source>
        <dbReference type="ARBA" id="ARBA00022771"/>
    </source>
</evidence>
<dbReference type="KEGG" id="pco:PHACADRAFT_92806"/>
<reference evidence="6 7" key="1">
    <citation type="journal article" date="2012" name="BMC Genomics">
        <title>Comparative genomics of the white-rot fungi, Phanerochaete carnosa and P. chrysosporium, to elucidate the genetic basis of the distinct wood types they colonize.</title>
        <authorList>
            <person name="Suzuki H."/>
            <person name="MacDonald J."/>
            <person name="Syed K."/>
            <person name="Salamov A."/>
            <person name="Hori C."/>
            <person name="Aerts A."/>
            <person name="Henrissat B."/>
            <person name="Wiebenga A."/>
            <person name="vanKuyk P.A."/>
            <person name="Barry K."/>
            <person name="Lindquist E."/>
            <person name="LaButti K."/>
            <person name="Lapidus A."/>
            <person name="Lucas S."/>
            <person name="Coutinho P."/>
            <person name="Gong Y."/>
            <person name="Samejima M."/>
            <person name="Mahadevan R."/>
            <person name="Abou-Zaid M."/>
            <person name="de Vries R.P."/>
            <person name="Igarashi K."/>
            <person name="Yadav J.S."/>
            <person name="Grigoriev I.V."/>
            <person name="Master E.R."/>
        </authorList>
    </citation>
    <scope>NUCLEOTIDE SEQUENCE [LARGE SCALE GENOMIC DNA]</scope>
    <source>
        <strain evidence="6 7">HHB-10118-sp</strain>
    </source>
</reference>
<dbReference type="Gene3D" id="3.30.60.90">
    <property type="match status" value="4"/>
</dbReference>
<evidence type="ECO:0000256" key="4">
    <source>
        <dbReference type="PROSITE-ProRule" id="PRU00228"/>
    </source>
</evidence>
<proteinExistence type="predicted"/>
<dbReference type="RefSeq" id="XP_007394302.1">
    <property type="nucleotide sequence ID" value="XM_007394240.1"/>
</dbReference>
<dbReference type="PANTHER" id="PTHR24202:SF53">
    <property type="entry name" value="E3 UBIQUITIN-PROTEIN LIGASE MIB1"/>
    <property type="match status" value="1"/>
</dbReference>
<dbReference type="GeneID" id="18920796"/>
<evidence type="ECO:0000259" key="5">
    <source>
        <dbReference type="PROSITE" id="PS50135"/>
    </source>
</evidence>
<accession>K5WBV0</accession>
<evidence type="ECO:0000256" key="1">
    <source>
        <dbReference type="ARBA" id="ARBA00022723"/>
    </source>
</evidence>
<dbReference type="EMBL" id="JH930471">
    <property type="protein sequence ID" value="EKM56454.1"/>
    <property type="molecule type" value="Genomic_DNA"/>
</dbReference>
<dbReference type="Pfam" id="PF00569">
    <property type="entry name" value="ZZ"/>
    <property type="match status" value="3"/>
</dbReference>
<dbReference type="PROSITE" id="PS50135">
    <property type="entry name" value="ZF_ZZ_2"/>
    <property type="match status" value="1"/>
</dbReference>
<evidence type="ECO:0000313" key="7">
    <source>
        <dbReference type="Proteomes" id="UP000008370"/>
    </source>
</evidence>
<dbReference type="PANTHER" id="PTHR24202">
    <property type="entry name" value="E3 UBIQUITIN-PROTEIN LIGASE MIB2"/>
    <property type="match status" value="1"/>
</dbReference>
<name>K5WBV0_PHACS</name>
<dbReference type="InterPro" id="IPR000433">
    <property type="entry name" value="Znf_ZZ"/>
</dbReference>
<dbReference type="GO" id="GO:0016567">
    <property type="term" value="P:protein ubiquitination"/>
    <property type="evidence" value="ECO:0007669"/>
    <property type="project" value="TreeGrafter"/>
</dbReference>
<keyword evidence="1" id="KW-0479">Metal-binding</keyword>
<protein>
    <recommendedName>
        <fullName evidence="5">ZZ-type domain-containing protein</fullName>
    </recommendedName>
</protein>
<keyword evidence="7" id="KW-1185">Reference proteome</keyword>
<feature type="non-terminal residue" evidence="6">
    <location>
        <position position="328"/>
    </location>
</feature>
<dbReference type="GO" id="GO:0008270">
    <property type="term" value="F:zinc ion binding"/>
    <property type="evidence" value="ECO:0007669"/>
    <property type="project" value="UniProtKB-KW"/>
</dbReference>
<dbReference type="Proteomes" id="UP000008370">
    <property type="component" value="Unassembled WGS sequence"/>
</dbReference>
<dbReference type="InParanoid" id="K5WBV0"/>
<dbReference type="HOGENOM" id="CLU_863583_0_0_1"/>